<reference evidence="2 3" key="1">
    <citation type="submission" date="2018-05" db="EMBL/GenBank/DDBJ databases">
        <title>Annotation of the Mycoplasma phocidae genome.</title>
        <authorList>
            <person name="Brown D.R."/>
            <person name="Kutish G.F."/>
            <person name="Frasca S.Jr."/>
        </authorList>
    </citation>
    <scope>NUCLEOTIDE SEQUENCE [LARGE SCALE GENOMIC DNA]</scope>
    <source>
        <strain evidence="2 3">105</strain>
    </source>
</reference>
<dbReference type="Proteomes" id="UP000252477">
    <property type="component" value="Chromosome"/>
</dbReference>
<feature type="transmembrane region" description="Helical" evidence="1">
    <location>
        <begin position="180"/>
        <end position="200"/>
    </location>
</feature>
<gene>
    <name evidence="2" type="ORF">DA803_00370</name>
</gene>
<keyword evidence="1" id="KW-0812">Transmembrane</keyword>
<feature type="transmembrane region" description="Helical" evidence="1">
    <location>
        <begin position="212"/>
        <end position="235"/>
    </location>
</feature>
<sequence length="269" mass="31552">MNNRKNELKKLKTIEIHSIWYRALWIAAITIALVFLIYISAVFQNKYENVLRIVNDVIVSCLVGLLSAILLILAAFIFLDLYKRRKIKDFFEYYAYLNSLRSQQKQFILKEKRIKEVFDLKSAMTKTQFIAFVASLLEYSEASIDYANLINEINADFAKHSFLDPDFNIQRKNALIRTTLFNIVIPTVINAFIILAILIFSNDPTEDLRAVVRLFIVLMVTIYGVNISVFVYELYILNRVKNYESFNNFYMLSFNNYNYKFLNSALVKK</sequence>
<dbReference type="OrthoDB" id="398060at2"/>
<accession>A0A2Z5IPL8</accession>
<protein>
    <submittedName>
        <fullName evidence="2">Uncharacterized protein</fullName>
    </submittedName>
</protein>
<dbReference type="RefSeq" id="WP_114190674.1">
    <property type="nucleotide sequence ID" value="NZ_CP029295.1"/>
</dbReference>
<dbReference type="KEGG" id="mpho:DA803_00370"/>
<feature type="transmembrane region" description="Helical" evidence="1">
    <location>
        <begin position="20"/>
        <end position="41"/>
    </location>
</feature>
<proteinExistence type="predicted"/>
<organism evidence="2 3">
    <name type="scientific">[Mycoplasma] phocae</name>
    <dbReference type="NCBI Taxonomy" id="142651"/>
    <lineage>
        <taxon>Bacteria</taxon>
        <taxon>Bacillati</taxon>
        <taxon>Mycoplasmatota</taxon>
        <taxon>Mycoplasmoidales</taxon>
        <taxon>Metamycoplasmataceae</taxon>
        <taxon>Metamycoplasma</taxon>
    </lineage>
</organism>
<evidence type="ECO:0000313" key="3">
    <source>
        <dbReference type="Proteomes" id="UP000252477"/>
    </source>
</evidence>
<evidence type="ECO:0000313" key="2">
    <source>
        <dbReference type="EMBL" id="AXE60555.1"/>
    </source>
</evidence>
<dbReference type="AlphaFoldDB" id="A0A2Z5IPL8"/>
<keyword evidence="3" id="KW-1185">Reference proteome</keyword>
<feature type="transmembrane region" description="Helical" evidence="1">
    <location>
        <begin position="53"/>
        <end position="79"/>
    </location>
</feature>
<name>A0A2Z5IPL8_9BACT</name>
<keyword evidence="1" id="KW-0472">Membrane</keyword>
<evidence type="ECO:0000256" key="1">
    <source>
        <dbReference type="SAM" id="Phobius"/>
    </source>
</evidence>
<dbReference type="EMBL" id="CP029295">
    <property type="protein sequence ID" value="AXE60555.1"/>
    <property type="molecule type" value="Genomic_DNA"/>
</dbReference>
<keyword evidence="1" id="KW-1133">Transmembrane helix</keyword>